<feature type="transmembrane region" description="Helical" evidence="1">
    <location>
        <begin position="270"/>
        <end position="296"/>
    </location>
</feature>
<reference evidence="2 3" key="1">
    <citation type="submission" date="2021-01" db="EMBL/GenBank/DDBJ databases">
        <title>Whole genome shotgun sequence of Planobispora longispora NBRC 13918.</title>
        <authorList>
            <person name="Komaki H."/>
            <person name="Tamura T."/>
        </authorList>
    </citation>
    <scope>NUCLEOTIDE SEQUENCE [LARGE SCALE GENOMIC DNA]</scope>
    <source>
        <strain evidence="2 3">NBRC 13918</strain>
    </source>
</reference>
<protein>
    <submittedName>
        <fullName evidence="2">Uncharacterized protein</fullName>
    </submittedName>
</protein>
<feature type="transmembrane region" description="Helical" evidence="1">
    <location>
        <begin position="242"/>
        <end position="263"/>
    </location>
</feature>
<name>A0A8J3RL05_9ACTN</name>
<feature type="transmembrane region" description="Helical" evidence="1">
    <location>
        <begin position="156"/>
        <end position="178"/>
    </location>
</feature>
<dbReference type="AlphaFoldDB" id="A0A8J3RL05"/>
<dbReference type="EMBL" id="BOOH01000039">
    <property type="protein sequence ID" value="GIH78461.1"/>
    <property type="molecule type" value="Genomic_DNA"/>
</dbReference>
<keyword evidence="3" id="KW-1185">Reference proteome</keyword>
<proteinExistence type="predicted"/>
<evidence type="ECO:0000313" key="2">
    <source>
        <dbReference type="EMBL" id="GIH78461.1"/>
    </source>
</evidence>
<feature type="transmembrane region" description="Helical" evidence="1">
    <location>
        <begin position="12"/>
        <end position="32"/>
    </location>
</feature>
<keyword evidence="1" id="KW-0472">Membrane</keyword>
<sequence length="363" mass="37976">MGEDTSAALPGRRWAIVILGQPVVFGLAVWLLDRAGTAAAVESVRKRLSNLPAADTGTWIGFTQYEEAAARIPFLTAAFFMMAAVLFVNVAAPLWHGSPRAVAAALLFLGLTGPLYLTVLAGMVVTDVEGDLRNGLWSPTGDIPAPAPGWYAPGRAATLGAAAMAYLMSVVLLTRAVAWRPAPAPRMAPLILSQLPLLGLTIPVLDFVAIGQAGPLADGEVRAAPDYYADGKFYLENAAGFAWTHTALFAVAGVVALMLALLIRRFGVSPALLAVQGAAGFLFLLLLLAVSVATPFSLSGAADEPVSPVLGSGPDWYLPAVLTQTVLCAVAYTTTVVWQITFLRRGPAGGSRSARPLDVRRTS</sequence>
<dbReference type="RefSeq" id="WP_203892957.1">
    <property type="nucleotide sequence ID" value="NZ_BOOH01000039.1"/>
</dbReference>
<gene>
    <name evidence="2" type="ORF">Plo01_48900</name>
</gene>
<feature type="transmembrane region" description="Helical" evidence="1">
    <location>
        <begin position="102"/>
        <end position="125"/>
    </location>
</feature>
<feature type="transmembrane region" description="Helical" evidence="1">
    <location>
        <begin position="190"/>
        <end position="210"/>
    </location>
</feature>
<feature type="transmembrane region" description="Helical" evidence="1">
    <location>
        <begin position="72"/>
        <end position="95"/>
    </location>
</feature>
<evidence type="ECO:0000256" key="1">
    <source>
        <dbReference type="SAM" id="Phobius"/>
    </source>
</evidence>
<keyword evidence="1" id="KW-1133">Transmembrane helix</keyword>
<accession>A0A8J3RL05</accession>
<dbReference type="Proteomes" id="UP000616724">
    <property type="component" value="Unassembled WGS sequence"/>
</dbReference>
<keyword evidence="1" id="KW-0812">Transmembrane</keyword>
<comment type="caution">
    <text evidence="2">The sequence shown here is derived from an EMBL/GenBank/DDBJ whole genome shotgun (WGS) entry which is preliminary data.</text>
</comment>
<organism evidence="2 3">
    <name type="scientific">Planobispora longispora</name>
    <dbReference type="NCBI Taxonomy" id="28887"/>
    <lineage>
        <taxon>Bacteria</taxon>
        <taxon>Bacillati</taxon>
        <taxon>Actinomycetota</taxon>
        <taxon>Actinomycetes</taxon>
        <taxon>Streptosporangiales</taxon>
        <taxon>Streptosporangiaceae</taxon>
        <taxon>Planobispora</taxon>
    </lineage>
</organism>
<feature type="transmembrane region" description="Helical" evidence="1">
    <location>
        <begin position="316"/>
        <end position="338"/>
    </location>
</feature>
<evidence type="ECO:0000313" key="3">
    <source>
        <dbReference type="Proteomes" id="UP000616724"/>
    </source>
</evidence>